<dbReference type="Gene3D" id="1.10.10.10">
    <property type="entry name" value="Winged helix-like DNA-binding domain superfamily/Winged helix DNA-binding domain"/>
    <property type="match status" value="1"/>
</dbReference>
<dbReference type="PANTHER" id="PTHR39515">
    <property type="entry name" value="CONSERVED PROTEIN"/>
    <property type="match status" value="1"/>
</dbReference>
<evidence type="ECO:0000313" key="3">
    <source>
        <dbReference type="Proteomes" id="UP000476411"/>
    </source>
</evidence>
<dbReference type="InterPro" id="IPR000835">
    <property type="entry name" value="HTH_MarR-typ"/>
</dbReference>
<dbReference type="PROSITE" id="PS50995">
    <property type="entry name" value="HTH_MARR_2"/>
    <property type="match status" value="1"/>
</dbReference>
<dbReference type="InterPro" id="IPR036388">
    <property type="entry name" value="WH-like_DNA-bd_sf"/>
</dbReference>
<name>A0A6B9ZEM8_9BACT</name>
<evidence type="ECO:0000313" key="2">
    <source>
        <dbReference type="EMBL" id="QHS60892.1"/>
    </source>
</evidence>
<sequence length="147" mass="16612">MSANTSHTYEVAASLRSTVTRLVRQLRKQNISSDFSNAELLTMGLLDQHGKLLPSALAEMERISAQAISQILNRLEEVGCVNRVMDETDKRKSVVSLTEKGTQHLIENRRIKEEWLVKAMDKLFSAEELALIEAFLPLLQRLAEYNG</sequence>
<dbReference type="AlphaFoldDB" id="A0A6B9ZEM8"/>
<dbReference type="Gene3D" id="1.10.287.100">
    <property type="match status" value="1"/>
</dbReference>
<dbReference type="Pfam" id="PF12802">
    <property type="entry name" value="MarR_2"/>
    <property type="match status" value="1"/>
</dbReference>
<proteinExistence type="predicted"/>
<dbReference type="Proteomes" id="UP000476411">
    <property type="component" value="Chromosome"/>
</dbReference>
<dbReference type="PANTHER" id="PTHR39515:SF2">
    <property type="entry name" value="HTH-TYPE TRANSCRIPTIONAL REGULATOR RV0880"/>
    <property type="match status" value="1"/>
</dbReference>
<feature type="domain" description="HTH marR-type" evidence="1">
    <location>
        <begin position="12"/>
        <end position="144"/>
    </location>
</feature>
<dbReference type="RefSeq" id="WP_162332575.1">
    <property type="nucleotide sequence ID" value="NZ_CP048113.1"/>
</dbReference>
<accession>A0A6B9ZEM8</accession>
<evidence type="ECO:0000259" key="1">
    <source>
        <dbReference type="PROSITE" id="PS50995"/>
    </source>
</evidence>
<dbReference type="SMART" id="SM00347">
    <property type="entry name" value="HTH_MARR"/>
    <property type="match status" value="1"/>
</dbReference>
<dbReference type="GO" id="GO:0003700">
    <property type="term" value="F:DNA-binding transcription factor activity"/>
    <property type="evidence" value="ECO:0007669"/>
    <property type="project" value="InterPro"/>
</dbReference>
<dbReference type="InterPro" id="IPR052526">
    <property type="entry name" value="HTH-type_Bedaq_tolerance"/>
</dbReference>
<dbReference type="SUPFAM" id="SSF46785">
    <property type="entry name" value="Winged helix' DNA-binding domain"/>
    <property type="match status" value="1"/>
</dbReference>
<reference evidence="2 3" key="1">
    <citation type="submission" date="2020-01" db="EMBL/GenBank/DDBJ databases">
        <title>Complete genome sequence of Chitinophaga sp. H33E-04 isolated from quinoa roots.</title>
        <authorList>
            <person name="Weon H.-Y."/>
            <person name="Lee S.A."/>
        </authorList>
    </citation>
    <scope>NUCLEOTIDE SEQUENCE [LARGE SCALE GENOMIC DNA]</scope>
    <source>
        <strain evidence="2 3">H33E-04</strain>
    </source>
</reference>
<dbReference type="EMBL" id="CP048113">
    <property type="protein sequence ID" value="QHS60892.1"/>
    <property type="molecule type" value="Genomic_DNA"/>
</dbReference>
<organism evidence="2 3">
    <name type="scientific">Chitinophaga agri</name>
    <dbReference type="NCBI Taxonomy" id="2703787"/>
    <lineage>
        <taxon>Bacteria</taxon>
        <taxon>Pseudomonadati</taxon>
        <taxon>Bacteroidota</taxon>
        <taxon>Chitinophagia</taxon>
        <taxon>Chitinophagales</taxon>
        <taxon>Chitinophagaceae</taxon>
        <taxon>Chitinophaga</taxon>
    </lineage>
</organism>
<dbReference type="KEGG" id="chih:GWR21_15200"/>
<dbReference type="PRINTS" id="PR00598">
    <property type="entry name" value="HTHMARR"/>
</dbReference>
<dbReference type="InterPro" id="IPR036390">
    <property type="entry name" value="WH_DNA-bd_sf"/>
</dbReference>
<gene>
    <name evidence="2" type="ORF">GWR21_15200</name>
</gene>
<protein>
    <submittedName>
        <fullName evidence="2">MarR family transcriptional regulator</fullName>
    </submittedName>
</protein>
<keyword evidence="3" id="KW-1185">Reference proteome</keyword>